<organism evidence="8 9">
    <name type="scientific">Nonomuraea indica</name>
    <dbReference type="NCBI Taxonomy" id="1581193"/>
    <lineage>
        <taxon>Bacteria</taxon>
        <taxon>Bacillati</taxon>
        <taxon>Actinomycetota</taxon>
        <taxon>Actinomycetes</taxon>
        <taxon>Streptosporangiales</taxon>
        <taxon>Streptosporangiaceae</taxon>
        <taxon>Nonomuraea</taxon>
    </lineage>
</organism>
<feature type="domain" description="Erythromycin biosynthesis protein CIII-like N-terminal" evidence="7">
    <location>
        <begin position="22"/>
        <end position="254"/>
    </location>
</feature>
<dbReference type="PANTHER" id="PTHR48050">
    <property type="entry name" value="STEROL 3-BETA-GLUCOSYLTRANSFERASE"/>
    <property type="match status" value="1"/>
</dbReference>
<evidence type="ECO:0000256" key="5">
    <source>
        <dbReference type="SAM" id="MobiDB-lite"/>
    </source>
</evidence>
<sequence length="436" mass="47943">MRVLITTYSDVSHLLGMVPLGWALRTAGHEVRVASQPSLTDAVAATGLTAVPVGTDHRFFETLAAGGGQEHAEEGFDLTEERPERLTWEAMRDGYAEIVPWWWSMVNKTMIDDLTSFCRWWRPDLVIWEPITFAGPLAARASGAAHARFLWSLDFFARMRARFLRLTAERPSGERQDPLALWLGARARRLGVDFSEDLTLGQFTIDHTPGSLRLEPVAGVRSVPVRYVPYNGRAVVPGWLRDPPERPRVCVSLGISADEWYGGYVVPVREVLDSLADLDAEIVLTMGEEQAARLGPVPANTRVAGYVPLHALMPACTAMINHGGPGTVFTGLAHGVPQLVLPNQFDAPALARNLAARQAGLTLPAAEVTGSRVRDLLVRLLREPAFRDGAGELRREMLAMPAPNEVVPVLEELTERHRDGDQPSRMRTTAHDAVTP</sequence>
<feature type="domain" description="Erythromycin biosynthesis protein CIII-like C-terminal" evidence="6">
    <location>
        <begin position="270"/>
        <end position="413"/>
    </location>
</feature>
<evidence type="ECO:0000259" key="7">
    <source>
        <dbReference type="Pfam" id="PF21036"/>
    </source>
</evidence>
<dbReference type="EMBL" id="JBITMB010000006">
    <property type="protein sequence ID" value="MFI7443463.1"/>
    <property type="molecule type" value="Genomic_DNA"/>
</dbReference>
<dbReference type="PANTHER" id="PTHR48050:SF13">
    <property type="entry name" value="STEROL 3-BETA-GLUCOSYLTRANSFERASE UGT80A2"/>
    <property type="match status" value="1"/>
</dbReference>
<accession>A0ABW8A9J7</accession>
<comment type="similarity">
    <text evidence="1">Belongs to the glycosyltransferase 28 family.</text>
</comment>
<reference evidence="8 9" key="1">
    <citation type="submission" date="2024-10" db="EMBL/GenBank/DDBJ databases">
        <title>The Natural Products Discovery Center: Release of the First 8490 Sequenced Strains for Exploring Actinobacteria Biosynthetic Diversity.</title>
        <authorList>
            <person name="Kalkreuter E."/>
            <person name="Kautsar S.A."/>
            <person name="Yang D."/>
            <person name="Bader C.D."/>
            <person name="Teijaro C.N."/>
            <person name="Fluegel L."/>
            <person name="Davis C.M."/>
            <person name="Simpson J.R."/>
            <person name="Lauterbach L."/>
            <person name="Steele A.D."/>
            <person name="Gui C."/>
            <person name="Meng S."/>
            <person name="Li G."/>
            <person name="Viehrig K."/>
            <person name="Ye F."/>
            <person name="Su P."/>
            <person name="Kiefer A.F."/>
            <person name="Nichols A."/>
            <person name="Cepeda A.J."/>
            <person name="Yan W."/>
            <person name="Fan B."/>
            <person name="Jiang Y."/>
            <person name="Adhikari A."/>
            <person name="Zheng C.-J."/>
            <person name="Schuster L."/>
            <person name="Cowan T.M."/>
            <person name="Smanski M.J."/>
            <person name="Chevrette M.G."/>
            <person name="De Carvalho L.P.S."/>
            <person name="Shen B."/>
        </authorList>
    </citation>
    <scope>NUCLEOTIDE SEQUENCE [LARGE SCALE GENOMIC DNA]</scope>
    <source>
        <strain evidence="8 9">NPDC049503</strain>
    </source>
</reference>
<dbReference type="Gene3D" id="3.40.50.2000">
    <property type="entry name" value="Glycogen Phosphorylase B"/>
    <property type="match status" value="2"/>
</dbReference>
<feature type="compositionally biased region" description="Basic and acidic residues" evidence="5">
    <location>
        <begin position="414"/>
        <end position="424"/>
    </location>
</feature>
<keyword evidence="4" id="KW-0045">Antibiotic biosynthesis</keyword>
<feature type="region of interest" description="Disordered" evidence="5">
    <location>
        <begin position="414"/>
        <end position="436"/>
    </location>
</feature>
<keyword evidence="2" id="KW-0328">Glycosyltransferase</keyword>
<dbReference type="Pfam" id="PF06722">
    <property type="entry name" value="EryCIII-like_C"/>
    <property type="match status" value="1"/>
</dbReference>
<proteinExistence type="inferred from homology"/>
<evidence type="ECO:0000256" key="1">
    <source>
        <dbReference type="ARBA" id="ARBA00006962"/>
    </source>
</evidence>
<dbReference type="SUPFAM" id="SSF53756">
    <property type="entry name" value="UDP-Glycosyltransferase/glycogen phosphorylase"/>
    <property type="match status" value="1"/>
</dbReference>
<dbReference type="InterPro" id="IPR048284">
    <property type="entry name" value="EryCIII-like_N"/>
</dbReference>
<evidence type="ECO:0000313" key="9">
    <source>
        <dbReference type="Proteomes" id="UP001612928"/>
    </source>
</evidence>
<dbReference type="InterPro" id="IPR010610">
    <property type="entry name" value="EryCIII-like_C"/>
</dbReference>
<comment type="caution">
    <text evidence="8">The sequence shown here is derived from an EMBL/GenBank/DDBJ whole genome shotgun (WGS) entry which is preliminary data.</text>
</comment>
<evidence type="ECO:0000256" key="4">
    <source>
        <dbReference type="ARBA" id="ARBA00023194"/>
    </source>
</evidence>
<dbReference type="Proteomes" id="UP001612928">
    <property type="component" value="Unassembled WGS sequence"/>
</dbReference>
<keyword evidence="3" id="KW-0808">Transferase</keyword>
<dbReference type="InterPro" id="IPR050426">
    <property type="entry name" value="Glycosyltransferase_28"/>
</dbReference>
<dbReference type="RefSeq" id="WP_397023626.1">
    <property type="nucleotide sequence ID" value="NZ_JBITMB010000006.1"/>
</dbReference>
<evidence type="ECO:0000256" key="3">
    <source>
        <dbReference type="ARBA" id="ARBA00022679"/>
    </source>
</evidence>
<dbReference type="NCBIfam" id="TIGR04516">
    <property type="entry name" value="glycosyl_450act"/>
    <property type="match status" value="1"/>
</dbReference>
<dbReference type="InterPro" id="IPR030953">
    <property type="entry name" value="Glycosyl_450act"/>
</dbReference>
<name>A0ABW8A9J7_9ACTN</name>
<evidence type="ECO:0000313" key="8">
    <source>
        <dbReference type="EMBL" id="MFI7443463.1"/>
    </source>
</evidence>
<keyword evidence="9" id="KW-1185">Reference proteome</keyword>
<evidence type="ECO:0000259" key="6">
    <source>
        <dbReference type="Pfam" id="PF06722"/>
    </source>
</evidence>
<dbReference type="Pfam" id="PF21036">
    <property type="entry name" value="EryCIII-like_N"/>
    <property type="match status" value="1"/>
</dbReference>
<protein>
    <submittedName>
        <fullName evidence="8">Activator-dependent family glycosyltransferase</fullName>
    </submittedName>
</protein>
<evidence type="ECO:0000256" key="2">
    <source>
        <dbReference type="ARBA" id="ARBA00022676"/>
    </source>
</evidence>
<dbReference type="CDD" id="cd03784">
    <property type="entry name" value="GT1_Gtf-like"/>
    <property type="match status" value="1"/>
</dbReference>
<gene>
    <name evidence="8" type="ORF">ACIBP5_26130</name>
</gene>
<dbReference type="InterPro" id="IPR002213">
    <property type="entry name" value="UDP_glucos_trans"/>
</dbReference>